<feature type="compositionally biased region" description="Low complexity" evidence="1">
    <location>
        <begin position="57"/>
        <end position="73"/>
    </location>
</feature>
<feature type="region of interest" description="Disordered" evidence="1">
    <location>
        <begin position="20"/>
        <end position="45"/>
    </location>
</feature>
<dbReference type="EMBL" id="WTPW01002164">
    <property type="protein sequence ID" value="KAF0394057.1"/>
    <property type="molecule type" value="Genomic_DNA"/>
</dbReference>
<sequence length="114" mass="12949">MRRQLEDLYINQTKITKAMKKMFSKPKSSHCKTKSKSRTKKKKSSKCINAYIISDESSLDSSDSENDNTTSSENELKTNTLALTRVFSSSKTSSEFSNSKSDTEEYEVNAIKKK</sequence>
<accession>A0A8H4A2D8</accession>
<feature type="region of interest" description="Disordered" evidence="1">
    <location>
        <begin position="57"/>
        <end position="114"/>
    </location>
</feature>
<comment type="caution">
    <text evidence="2">The sequence shown here is derived from an EMBL/GenBank/DDBJ whole genome shotgun (WGS) entry which is preliminary data.</text>
</comment>
<evidence type="ECO:0000313" key="2">
    <source>
        <dbReference type="EMBL" id="KAF0394057.1"/>
    </source>
</evidence>
<dbReference type="AlphaFoldDB" id="A0A8H4A2D8"/>
<organism evidence="2 3">
    <name type="scientific">Gigaspora margarita</name>
    <dbReference type="NCBI Taxonomy" id="4874"/>
    <lineage>
        <taxon>Eukaryota</taxon>
        <taxon>Fungi</taxon>
        <taxon>Fungi incertae sedis</taxon>
        <taxon>Mucoromycota</taxon>
        <taxon>Glomeromycotina</taxon>
        <taxon>Glomeromycetes</taxon>
        <taxon>Diversisporales</taxon>
        <taxon>Gigasporaceae</taxon>
        <taxon>Gigaspora</taxon>
    </lineage>
</organism>
<dbReference type="Proteomes" id="UP000439903">
    <property type="component" value="Unassembled WGS sequence"/>
</dbReference>
<reference evidence="2 3" key="1">
    <citation type="journal article" date="2019" name="Environ. Microbiol.">
        <title>At the nexus of three kingdoms: the genome of the mycorrhizal fungus Gigaspora margarita provides insights into plant, endobacterial and fungal interactions.</title>
        <authorList>
            <person name="Venice F."/>
            <person name="Ghignone S."/>
            <person name="Salvioli di Fossalunga A."/>
            <person name="Amselem J."/>
            <person name="Novero M."/>
            <person name="Xianan X."/>
            <person name="Sedzielewska Toro K."/>
            <person name="Morin E."/>
            <person name="Lipzen A."/>
            <person name="Grigoriev I.V."/>
            <person name="Henrissat B."/>
            <person name="Martin F.M."/>
            <person name="Bonfante P."/>
        </authorList>
    </citation>
    <scope>NUCLEOTIDE SEQUENCE [LARGE SCALE GENOMIC DNA]</scope>
    <source>
        <strain evidence="2 3">BEG34</strain>
    </source>
</reference>
<name>A0A8H4A2D8_GIGMA</name>
<feature type="compositionally biased region" description="Low complexity" evidence="1">
    <location>
        <begin position="87"/>
        <end position="100"/>
    </location>
</feature>
<protein>
    <submittedName>
        <fullName evidence="2">Uncharacterized protein</fullName>
    </submittedName>
</protein>
<evidence type="ECO:0000256" key="1">
    <source>
        <dbReference type="SAM" id="MobiDB-lite"/>
    </source>
</evidence>
<keyword evidence="3" id="KW-1185">Reference proteome</keyword>
<evidence type="ECO:0000313" key="3">
    <source>
        <dbReference type="Proteomes" id="UP000439903"/>
    </source>
</evidence>
<proteinExistence type="predicted"/>
<gene>
    <name evidence="2" type="ORF">F8M41_010370</name>
</gene>